<sequence>MRTAHELTVENDGIADTLTLTRGVSRAEVIREICVHLEPYQTGEKPIAGDTVIAKDLTIDSLAIMDMVMELEDRFDVSIPMSVVAEIHTVDQLADTIRDLRAQS</sequence>
<reference evidence="2 3" key="1">
    <citation type="submission" date="2019-07" db="EMBL/GenBank/DDBJ databases">
        <title>Whole genome shotgun sequence of Reyranella soli NBRC 108950.</title>
        <authorList>
            <person name="Hosoyama A."/>
            <person name="Uohara A."/>
            <person name="Ohji S."/>
            <person name="Ichikawa N."/>
        </authorList>
    </citation>
    <scope>NUCLEOTIDE SEQUENCE [LARGE SCALE GENOMIC DNA]</scope>
    <source>
        <strain evidence="2 3">NBRC 108950</strain>
    </source>
</reference>
<dbReference type="PROSITE" id="PS50075">
    <property type="entry name" value="CARRIER"/>
    <property type="match status" value="1"/>
</dbReference>
<dbReference type="SUPFAM" id="SSF47336">
    <property type="entry name" value="ACP-like"/>
    <property type="match status" value="1"/>
</dbReference>
<gene>
    <name evidence="2" type="ORF">RSO01_43070</name>
</gene>
<dbReference type="RefSeq" id="WP_170303249.1">
    <property type="nucleotide sequence ID" value="NZ_BKAJ01000075.1"/>
</dbReference>
<feature type="domain" description="Carrier" evidence="1">
    <location>
        <begin position="24"/>
        <end position="101"/>
    </location>
</feature>
<comment type="caution">
    <text evidence="2">The sequence shown here is derived from an EMBL/GenBank/DDBJ whole genome shotgun (WGS) entry which is preliminary data.</text>
</comment>
<dbReference type="AlphaFoldDB" id="A0A512NDX3"/>
<proteinExistence type="predicted"/>
<dbReference type="InterPro" id="IPR036736">
    <property type="entry name" value="ACP-like_sf"/>
</dbReference>
<organism evidence="2 3">
    <name type="scientific">Reyranella soli</name>
    <dbReference type="NCBI Taxonomy" id="1230389"/>
    <lineage>
        <taxon>Bacteria</taxon>
        <taxon>Pseudomonadati</taxon>
        <taxon>Pseudomonadota</taxon>
        <taxon>Alphaproteobacteria</taxon>
        <taxon>Hyphomicrobiales</taxon>
        <taxon>Reyranellaceae</taxon>
        <taxon>Reyranella</taxon>
    </lineage>
</organism>
<dbReference type="EMBL" id="BKAJ01000075">
    <property type="protein sequence ID" value="GEP57141.1"/>
    <property type="molecule type" value="Genomic_DNA"/>
</dbReference>
<protein>
    <recommendedName>
        <fullName evidence="1">Carrier domain-containing protein</fullName>
    </recommendedName>
</protein>
<evidence type="ECO:0000313" key="2">
    <source>
        <dbReference type="EMBL" id="GEP57141.1"/>
    </source>
</evidence>
<name>A0A512NDX3_9HYPH</name>
<dbReference type="InterPro" id="IPR009081">
    <property type="entry name" value="PP-bd_ACP"/>
</dbReference>
<accession>A0A512NDX3</accession>
<dbReference type="Gene3D" id="1.10.1200.10">
    <property type="entry name" value="ACP-like"/>
    <property type="match status" value="1"/>
</dbReference>
<evidence type="ECO:0000259" key="1">
    <source>
        <dbReference type="PROSITE" id="PS50075"/>
    </source>
</evidence>
<dbReference type="Pfam" id="PF00550">
    <property type="entry name" value="PP-binding"/>
    <property type="match status" value="1"/>
</dbReference>
<keyword evidence="3" id="KW-1185">Reference proteome</keyword>
<dbReference type="Proteomes" id="UP000321058">
    <property type="component" value="Unassembled WGS sequence"/>
</dbReference>
<evidence type="ECO:0000313" key="3">
    <source>
        <dbReference type="Proteomes" id="UP000321058"/>
    </source>
</evidence>